<dbReference type="EMBL" id="JAGFNK010000002">
    <property type="protein sequence ID" value="KAI9513267.1"/>
    <property type="molecule type" value="Genomic_DNA"/>
</dbReference>
<evidence type="ECO:0000313" key="2">
    <source>
        <dbReference type="Proteomes" id="UP001207468"/>
    </source>
</evidence>
<reference evidence="1" key="1">
    <citation type="submission" date="2021-03" db="EMBL/GenBank/DDBJ databases">
        <title>Evolutionary priming and transition to the ectomycorrhizal habit in an iconic lineage of mushroom-forming fungi: is preadaptation a requirement?</title>
        <authorList>
            <consortium name="DOE Joint Genome Institute"/>
            <person name="Looney B.P."/>
            <person name="Miyauchi S."/>
            <person name="Morin E."/>
            <person name="Drula E."/>
            <person name="Courty P.E."/>
            <person name="Chicoki N."/>
            <person name="Fauchery L."/>
            <person name="Kohler A."/>
            <person name="Kuo A."/>
            <person name="LaButti K."/>
            <person name="Pangilinan J."/>
            <person name="Lipzen A."/>
            <person name="Riley R."/>
            <person name="Andreopoulos W."/>
            <person name="He G."/>
            <person name="Johnson J."/>
            <person name="Barry K.W."/>
            <person name="Grigoriev I.V."/>
            <person name="Nagy L."/>
            <person name="Hibbett D."/>
            <person name="Henrissat B."/>
            <person name="Matheny P.B."/>
            <person name="Labbe J."/>
            <person name="Martin A.F."/>
        </authorList>
    </citation>
    <scope>NUCLEOTIDE SEQUENCE</scope>
    <source>
        <strain evidence="1">BPL698</strain>
    </source>
</reference>
<organism evidence="1 2">
    <name type="scientific">Russula earlei</name>
    <dbReference type="NCBI Taxonomy" id="71964"/>
    <lineage>
        <taxon>Eukaryota</taxon>
        <taxon>Fungi</taxon>
        <taxon>Dikarya</taxon>
        <taxon>Basidiomycota</taxon>
        <taxon>Agaricomycotina</taxon>
        <taxon>Agaricomycetes</taxon>
        <taxon>Russulales</taxon>
        <taxon>Russulaceae</taxon>
        <taxon>Russula</taxon>
    </lineage>
</organism>
<keyword evidence="2" id="KW-1185">Reference proteome</keyword>
<comment type="caution">
    <text evidence="1">The sequence shown here is derived from an EMBL/GenBank/DDBJ whole genome shotgun (WGS) entry which is preliminary data.</text>
</comment>
<gene>
    <name evidence="1" type="ORF">F5148DRAFT_1145560</name>
</gene>
<accession>A0ACC0UQ95</accession>
<protein>
    <submittedName>
        <fullName evidence="1">Uncharacterized protein</fullName>
    </submittedName>
</protein>
<name>A0ACC0UQ95_9AGAM</name>
<proteinExistence type="predicted"/>
<sequence length="478" mass="53590">MSRQPSPGPSHLPPSAQHANNRQKSKNYTQGIAAGAEDAKYKTKYRELKKKVKEIEMVESTHLVQDNDKLQIKILQSKRNIQRLRLERARLTPSLTVIIRRENPPTQNVVVVDANDPAAVEWYGSRSIPIRVVTGSDGQAVQVADLNSGPPTPGGQTPTSLPSRYASGHRDSRQQVPPSIPPAQHLEPPHSYERHQGSHNSYAYPHTTSSHFRSRSRGAHPSAPLQTLSSGYSHPQPVPPEGASPTYRDYPSGYHVSERERRAHRSNVYDPSPSRLQPPAQPLPVSHSPSSHSRSPTSSRGSNQIHSHQRMGPATTVGGGYGPPEREHHDRERDQDWERERGPPRAREWEREREAGDSVQRERGGSPPYVRSRSRYAIEDRDGYVSHAREPRGYHHNDAPRPPASRSLSPRSRSISPTRRSPRDAYYEREAVGMRPHVHGPGVEMDMTRRAPPPHSEADLERDIDMGDVRDRAPEPAD</sequence>
<dbReference type="Proteomes" id="UP001207468">
    <property type="component" value="Unassembled WGS sequence"/>
</dbReference>
<evidence type="ECO:0000313" key="1">
    <source>
        <dbReference type="EMBL" id="KAI9513267.1"/>
    </source>
</evidence>